<dbReference type="Gene3D" id="3.30.565.10">
    <property type="entry name" value="Histidine kinase-like ATPase, C-terminal domain"/>
    <property type="match status" value="1"/>
</dbReference>
<keyword evidence="8" id="KW-0418">Kinase</keyword>
<gene>
    <name evidence="15" type="ORF">JF539_11785</name>
</gene>
<dbReference type="Gene3D" id="1.10.287.130">
    <property type="match status" value="1"/>
</dbReference>
<evidence type="ECO:0000313" key="15">
    <source>
        <dbReference type="EMBL" id="MBN9671015.1"/>
    </source>
</evidence>
<keyword evidence="4" id="KW-1003">Cell membrane</keyword>
<dbReference type="PANTHER" id="PTHR44936">
    <property type="entry name" value="SENSOR PROTEIN CREC"/>
    <property type="match status" value="1"/>
</dbReference>
<dbReference type="GO" id="GO:0005886">
    <property type="term" value="C:plasma membrane"/>
    <property type="evidence" value="ECO:0007669"/>
    <property type="project" value="UniProtKB-SubCell"/>
</dbReference>
<evidence type="ECO:0000256" key="13">
    <source>
        <dbReference type="SAM" id="SignalP"/>
    </source>
</evidence>
<dbReference type="Pfam" id="PF02518">
    <property type="entry name" value="HATPase_c"/>
    <property type="match status" value="1"/>
</dbReference>
<evidence type="ECO:0000313" key="16">
    <source>
        <dbReference type="Proteomes" id="UP000664096"/>
    </source>
</evidence>
<feature type="transmembrane region" description="Helical" evidence="12">
    <location>
        <begin position="195"/>
        <end position="214"/>
    </location>
</feature>
<dbReference type="CDD" id="cd00082">
    <property type="entry name" value="HisKA"/>
    <property type="match status" value="1"/>
</dbReference>
<dbReference type="SUPFAM" id="SSF47384">
    <property type="entry name" value="Homodimeric domain of signal transducing histidine kinase"/>
    <property type="match status" value="1"/>
</dbReference>
<evidence type="ECO:0000256" key="10">
    <source>
        <dbReference type="SAM" id="Coils"/>
    </source>
</evidence>
<evidence type="ECO:0000256" key="4">
    <source>
        <dbReference type="ARBA" id="ARBA00022475"/>
    </source>
</evidence>
<protein>
    <recommendedName>
        <fullName evidence="3">histidine kinase</fullName>
        <ecNumber evidence="3">2.7.13.3</ecNumber>
    </recommendedName>
</protein>
<dbReference type="PROSITE" id="PS50109">
    <property type="entry name" value="HIS_KIN"/>
    <property type="match status" value="1"/>
</dbReference>
<comment type="catalytic activity">
    <reaction evidence="1">
        <text>ATP + protein L-histidine = ADP + protein N-phospho-L-histidine.</text>
        <dbReference type="EC" id="2.7.13.3"/>
    </reaction>
</comment>
<evidence type="ECO:0000259" key="14">
    <source>
        <dbReference type="PROSITE" id="PS50109"/>
    </source>
</evidence>
<reference evidence="15" key="1">
    <citation type="submission" date="2020-12" db="EMBL/GenBank/DDBJ databases">
        <title>Oil enriched cultivation method for isolating marine PHA-producing bacteria.</title>
        <authorList>
            <person name="Zheng W."/>
            <person name="Yu S."/>
            <person name="Huang Y."/>
        </authorList>
    </citation>
    <scope>NUCLEOTIDE SEQUENCE</scope>
    <source>
        <strain evidence="15">SY-2-12</strain>
    </source>
</reference>
<proteinExistence type="predicted"/>
<evidence type="ECO:0000256" key="12">
    <source>
        <dbReference type="SAM" id="Phobius"/>
    </source>
</evidence>
<name>A0A939ED78_9HYPH</name>
<dbReference type="AlphaFoldDB" id="A0A939ED78"/>
<dbReference type="InterPro" id="IPR036097">
    <property type="entry name" value="HisK_dim/P_sf"/>
</dbReference>
<feature type="region of interest" description="Disordered" evidence="11">
    <location>
        <begin position="493"/>
        <end position="516"/>
    </location>
</feature>
<keyword evidence="10" id="KW-0175">Coiled coil</keyword>
<evidence type="ECO:0000256" key="6">
    <source>
        <dbReference type="ARBA" id="ARBA00022679"/>
    </source>
</evidence>
<dbReference type="InterPro" id="IPR005467">
    <property type="entry name" value="His_kinase_dom"/>
</dbReference>
<feature type="domain" description="Histidine kinase" evidence="14">
    <location>
        <begin position="446"/>
        <end position="663"/>
    </location>
</feature>
<dbReference type="EC" id="2.7.13.3" evidence="3"/>
<keyword evidence="6" id="KW-0808">Transferase</keyword>
<accession>A0A939ED78</accession>
<keyword evidence="7" id="KW-0547">Nucleotide-binding</keyword>
<keyword evidence="12" id="KW-0812">Transmembrane</keyword>
<evidence type="ECO:0000256" key="11">
    <source>
        <dbReference type="SAM" id="MobiDB-lite"/>
    </source>
</evidence>
<evidence type="ECO:0000256" key="8">
    <source>
        <dbReference type="ARBA" id="ARBA00022777"/>
    </source>
</evidence>
<evidence type="ECO:0000256" key="7">
    <source>
        <dbReference type="ARBA" id="ARBA00022741"/>
    </source>
</evidence>
<feature type="chain" id="PRO_5036961074" description="histidine kinase" evidence="13">
    <location>
        <begin position="24"/>
        <end position="665"/>
    </location>
</feature>
<dbReference type="InterPro" id="IPR004358">
    <property type="entry name" value="Sig_transdc_His_kin-like_C"/>
</dbReference>
<comment type="caution">
    <text evidence="15">The sequence shown here is derived from an EMBL/GenBank/DDBJ whole genome shotgun (WGS) entry which is preliminary data.</text>
</comment>
<organism evidence="15 16">
    <name type="scientific">Roseibium aggregatum</name>
    <dbReference type="NCBI Taxonomy" id="187304"/>
    <lineage>
        <taxon>Bacteria</taxon>
        <taxon>Pseudomonadati</taxon>
        <taxon>Pseudomonadota</taxon>
        <taxon>Alphaproteobacteria</taxon>
        <taxon>Hyphomicrobiales</taxon>
        <taxon>Stappiaceae</taxon>
        <taxon>Roseibium</taxon>
    </lineage>
</organism>
<feature type="compositionally biased region" description="Acidic residues" evidence="11">
    <location>
        <begin position="497"/>
        <end position="516"/>
    </location>
</feature>
<dbReference type="InterPro" id="IPR050980">
    <property type="entry name" value="2C_sensor_his_kinase"/>
</dbReference>
<dbReference type="PRINTS" id="PR00344">
    <property type="entry name" value="BCTRLSENSOR"/>
</dbReference>
<feature type="coiled-coil region" evidence="10">
    <location>
        <begin position="403"/>
        <end position="430"/>
    </location>
</feature>
<feature type="transmembrane region" description="Helical" evidence="12">
    <location>
        <begin position="339"/>
        <end position="363"/>
    </location>
</feature>
<feature type="signal peptide" evidence="13">
    <location>
        <begin position="1"/>
        <end position="23"/>
    </location>
</feature>
<dbReference type="InterPro" id="IPR003661">
    <property type="entry name" value="HisK_dim/P_dom"/>
</dbReference>
<dbReference type="GO" id="GO:0000155">
    <property type="term" value="F:phosphorelay sensor kinase activity"/>
    <property type="evidence" value="ECO:0007669"/>
    <property type="project" value="InterPro"/>
</dbReference>
<evidence type="ECO:0000256" key="5">
    <source>
        <dbReference type="ARBA" id="ARBA00022553"/>
    </source>
</evidence>
<dbReference type="EMBL" id="JAEKJZ010000001">
    <property type="protein sequence ID" value="MBN9671015.1"/>
    <property type="molecule type" value="Genomic_DNA"/>
</dbReference>
<evidence type="ECO:0000256" key="9">
    <source>
        <dbReference type="ARBA" id="ARBA00022840"/>
    </source>
</evidence>
<evidence type="ECO:0000256" key="3">
    <source>
        <dbReference type="ARBA" id="ARBA00012438"/>
    </source>
</evidence>
<dbReference type="RefSeq" id="WP_207140583.1">
    <property type="nucleotide sequence ID" value="NZ_JAEKJZ010000001.1"/>
</dbReference>
<sequence length="665" mass="73120">MTRFPRLGIVLLFSLFLTGYAGAETVNLQPGQGISSLKPHMTYLSEPMLSLGDALKRYRSGDFHREMTTSMTDWNYAPEAWAAVEIFNATLDDGRGVDPFVLTLDLPLVSEAEIYVIRDSGFTENLLRYSLFEPFAPQQHSVTRLRTPVFEIAPQERVTVMVGFKFGPFQGFKMALETPVELETSAFASGISHTAFYSFAISCLIFFAGFHMALKNWIGLLYAVQFAFGLGLIALIDGLWFRFAVPDDPEYLGKIGFFLFFAVSGLGFFISSRSFVRDGRETGLSLALLALSLFSVAGYLASLYSPGTYVTIFGNLLIVLMFVSFFISSATWRRKEGDVHLSSMLISAFATLAVVFLVAVMIVGSRAEIIPSATAVKGIYFILLLSTMTGLTTHIVQLRRTHANAVASQLEALEAEAKRSQELLVAERNYTRARELASLRQRQLATASHDLKQPIMSLRMNIDTLTANVEPGVRQRLREAFDYIEALSNDYLRETSPAEDDPGSAEDGEGGAETTDAEQEVYEAGLVIDTVFEMFREEAVSKGVDLRRVPSTLKIAVPPLILMRIVSNLVSNAVKYTVSGRVLVGARRRKDRLLLCVCDTGPGMDEAEVAEFATAYRKGETSEGHGLGLAVCYELSRENGMELGCHSRKGCGTVFSLSVPLAAGP</sequence>
<feature type="transmembrane region" description="Helical" evidence="12">
    <location>
        <begin position="221"/>
        <end position="245"/>
    </location>
</feature>
<evidence type="ECO:0000256" key="2">
    <source>
        <dbReference type="ARBA" id="ARBA00004651"/>
    </source>
</evidence>
<keyword evidence="12" id="KW-1133">Transmembrane helix</keyword>
<comment type="subcellular location">
    <subcellularLocation>
        <location evidence="2">Cell membrane</location>
        <topology evidence="2">Multi-pass membrane protein</topology>
    </subcellularLocation>
</comment>
<keyword evidence="13" id="KW-0732">Signal</keyword>
<keyword evidence="12" id="KW-0472">Membrane</keyword>
<evidence type="ECO:0000256" key="1">
    <source>
        <dbReference type="ARBA" id="ARBA00000085"/>
    </source>
</evidence>
<dbReference type="SMART" id="SM00388">
    <property type="entry name" value="HisKA"/>
    <property type="match status" value="1"/>
</dbReference>
<dbReference type="SMART" id="SM00387">
    <property type="entry name" value="HATPase_c"/>
    <property type="match status" value="1"/>
</dbReference>
<keyword evidence="5" id="KW-0597">Phosphoprotein</keyword>
<keyword evidence="9" id="KW-0067">ATP-binding</keyword>
<dbReference type="PANTHER" id="PTHR44936:SF10">
    <property type="entry name" value="SENSOR PROTEIN RSTB"/>
    <property type="match status" value="1"/>
</dbReference>
<dbReference type="GO" id="GO:0005524">
    <property type="term" value="F:ATP binding"/>
    <property type="evidence" value="ECO:0007669"/>
    <property type="project" value="UniProtKB-KW"/>
</dbReference>
<dbReference type="InterPro" id="IPR003594">
    <property type="entry name" value="HATPase_dom"/>
</dbReference>
<feature type="transmembrane region" description="Helical" evidence="12">
    <location>
        <begin position="307"/>
        <end position="327"/>
    </location>
</feature>
<feature type="transmembrane region" description="Helical" evidence="12">
    <location>
        <begin position="282"/>
        <end position="301"/>
    </location>
</feature>
<feature type="transmembrane region" description="Helical" evidence="12">
    <location>
        <begin position="251"/>
        <end position="270"/>
    </location>
</feature>
<dbReference type="InterPro" id="IPR036890">
    <property type="entry name" value="HATPase_C_sf"/>
</dbReference>
<dbReference type="SUPFAM" id="SSF55874">
    <property type="entry name" value="ATPase domain of HSP90 chaperone/DNA topoisomerase II/histidine kinase"/>
    <property type="match status" value="1"/>
</dbReference>
<feature type="transmembrane region" description="Helical" evidence="12">
    <location>
        <begin position="369"/>
        <end position="391"/>
    </location>
</feature>
<dbReference type="Proteomes" id="UP000664096">
    <property type="component" value="Unassembled WGS sequence"/>
</dbReference>